<evidence type="ECO:0000313" key="3">
    <source>
        <dbReference type="Proteomes" id="UP000028990"/>
    </source>
</evidence>
<accession>A0A091E3N3</accession>
<evidence type="ECO:0000313" key="2">
    <source>
        <dbReference type="EMBL" id="KFO37155.1"/>
    </source>
</evidence>
<dbReference type="Proteomes" id="UP000028990">
    <property type="component" value="Unassembled WGS sequence"/>
</dbReference>
<keyword evidence="3" id="KW-1185">Reference proteome</keyword>
<dbReference type="AlphaFoldDB" id="A0A091E3N3"/>
<protein>
    <submittedName>
        <fullName evidence="2">Uncharacterized protein</fullName>
    </submittedName>
</protein>
<evidence type="ECO:0000256" key="1">
    <source>
        <dbReference type="SAM" id="MobiDB-lite"/>
    </source>
</evidence>
<reference evidence="2 3" key="1">
    <citation type="submission" date="2013-11" db="EMBL/GenBank/DDBJ databases">
        <title>The Damaraland mole rat (Fukomys damarensis) genome and evolution of African mole rats.</title>
        <authorList>
            <person name="Gladyshev V.N."/>
            <person name="Fang X."/>
        </authorList>
    </citation>
    <scope>NUCLEOTIDE SEQUENCE [LARGE SCALE GENOMIC DNA]</scope>
    <source>
        <tissue evidence="2">Liver</tissue>
    </source>
</reference>
<name>A0A091E3N3_FUKDA</name>
<feature type="region of interest" description="Disordered" evidence="1">
    <location>
        <begin position="109"/>
        <end position="130"/>
    </location>
</feature>
<proteinExistence type="predicted"/>
<sequence>MFVRIEDLHLEGPKASGESQKICTGEMKNLSSTLFRDPHWSQEVMLTVKIRAPLMKAAAILNDSEVLSSSDENRLVRIRKTICSKLLLENQQATIFPLRSLFMAIRNNPQVDPPHPDHNDSVQLRLQVDR</sequence>
<gene>
    <name evidence="2" type="ORF">H920_01449</name>
</gene>
<organism evidence="2 3">
    <name type="scientific">Fukomys damarensis</name>
    <name type="common">Damaraland mole rat</name>
    <name type="synonym">Cryptomys damarensis</name>
    <dbReference type="NCBI Taxonomy" id="885580"/>
    <lineage>
        <taxon>Eukaryota</taxon>
        <taxon>Metazoa</taxon>
        <taxon>Chordata</taxon>
        <taxon>Craniata</taxon>
        <taxon>Vertebrata</taxon>
        <taxon>Euteleostomi</taxon>
        <taxon>Mammalia</taxon>
        <taxon>Eutheria</taxon>
        <taxon>Euarchontoglires</taxon>
        <taxon>Glires</taxon>
        <taxon>Rodentia</taxon>
        <taxon>Hystricomorpha</taxon>
        <taxon>Bathyergidae</taxon>
        <taxon>Fukomys</taxon>
    </lineage>
</organism>
<dbReference type="EMBL" id="KN121080">
    <property type="protein sequence ID" value="KFO37155.1"/>
    <property type="molecule type" value="Genomic_DNA"/>
</dbReference>